<dbReference type="InterPro" id="IPR036691">
    <property type="entry name" value="Endo/exonu/phosph_ase_sf"/>
</dbReference>
<dbReference type="InterPro" id="IPR005135">
    <property type="entry name" value="Endo/exonuclease/phosphatase"/>
</dbReference>
<dbReference type="SUPFAM" id="SSF56219">
    <property type="entry name" value="DNase I-like"/>
    <property type="match status" value="1"/>
</dbReference>
<proteinExistence type="predicted"/>
<sequence>MGQPRQVVLQHKIYIILAQEPYLKKDEVKGMPQKWKSWTCKNGKASIILSSTLKPTSLSSFDNIFAMKIVLNGKPCTIISAYASPLEDIEPTLMEIHYMAEELNGEDYIIGAHLNGHHTSWGYNDTSPRRRAIEILLNAKQMILLNPIDTPYLLPYQWYSRAT</sequence>
<keyword evidence="3" id="KW-1185">Reference proteome</keyword>
<evidence type="ECO:0000313" key="3">
    <source>
        <dbReference type="Proteomes" id="UP000499080"/>
    </source>
</evidence>
<dbReference type="OrthoDB" id="6437038at2759"/>
<dbReference type="AlphaFoldDB" id="A0A4Y2CFG9"/>
<dbReference type="Pfam" id="PF14529">
    <property type="entry name" value="Exo_endo_phos_2"/>
    <property type="match status" value="1"/>
</dbReference>
<evidence type="ECO:0000259" key="1">
    <source>
        <dbReference type="Pfam" id="PF14529"/>
    </source>
</evidence>
<protein>
    <recommendedName>
        <fullName evidence="1">Endonuclease/exonuclease/phosphatase domain-containing protein</fullName>
    </recommendedName>
</protein>
<evidence type="ECO:0000313" key="2">
    <source>
        <dbReference type="EMBL" id="GBM03040.1"/>
    </source>
</evidence>
<dbReference type="Gene3D" id="3.60.10.10">
    <property type="entry name" value="Endonuclease/exonuclease/phosphatase"/>
    <property type="match status" value="1"/>
</dbReference>
<name>A0A4Y2CFG9_ARAVE</name>
<dbReference type="GO" id="GO:0003824">
    <property type="term" value="F:catalytic activity"/>
    <property type="evidence" value="ECO:0007669"/>
    <property type="project" value="InterPro"/>
</dbReference>
<reference evidence="2 3" key="1">
    <citation type="journal article" date="2019" name="Sci. Rep.">
        <title>Orb-weaving spider Araneus ventricosus genome elucidates the spidroin gene catalogue.</title>
        <authorList>
            <person name="Kono N."/>
            <person name="Nakamura H."/>
            <person name="Ohtoshi R."/>
            <person name="Moran D.A.P."/>
            <person name="Shinohara A."/>
            <person name="Yoshida Y."/>
            <person name="Fujiwara M."/>
            <person name="Mori M."/>
            <person name="Tomita M."/>
            <person name="Arakawa K."/>
        </authorList>
    </citation>
    <scope>NUCLEOTIDE SEQUENCE [LARGE SCALE GENOMIC DNA]</scope>
</reference>
<dbReference type="EMBL" id="BGPR01000186">
    <property type="protein sequence ID" value="GBM03040.1"/>
    <property type="molecule type" value="Genomic_DNA"/>
</dbReference>
<gene>
    <name evidence="2" type="ORF">AVEN_14552_1</name>
</gene>
<feature type="domain" description="Endonuclease/exonuclease/phosphatase" evidence="1">
    <location>
        <begin position="77"/>
        <end position="150"/>
    </location>
</feature>
<dbReference type="Proteomes" id="UP000499080">
    <property type="component" value="Unassembled WGS sequence"/>
</dbReference>
<accession>A0A4Y2CFG9</accession>
<organism evidence="2 3">
    <name type="scientific">Araneus ventricosus</name>
    <name type="common">Orbweaver spider</name>
    <name type="synonym">Epeira ventricosa</name>
    <dbReference type="NCBI Taxonomy" id="182803"/>
    <lineage>
        <taxon>Eukaryota</taxon>
        <taxon>Metazoa</taxon>
        <taxon>Ecdysozoa</taxon>
        <taxon>Arthropoda</taxon>
        <taxon>Chelicerata</taxon>
        <taxon>Arachnida</taxon>
        <taxon>Araneae</taxon>
        <taxon>Araneomorphae</taxon>
        <taxon>Entelegynae</taxon>
        <taxon>Araneoidea</taxon>
        <taxon>Araneidae</taxon>
        <taxon>Araneus</taxon>
    </lineage>
</organism>
<comment type="caution">
    <text evidence="2">The sequence shown here is derived from an EMBL/GenBank/DDBJ whole genome shotgun (WGS) entry which is preliminary data.</text>
</comment>